<evidence type="ECO:0000313" key="4">
    <source>
        <dbReference type="Proteomes" id="UP000461595"/>
    </source>
</evidence>
<organism evidence="3 4">
    <name type="scientific">Streptococcus danieliae</name>
    <dbReference type="NCBI Taxonomy" id="747656"/>
    <lineage>
        <taxon>Bacteria</taxon>
        <taxon>Bacillati</taxon>
        <taxon>Bacillota</taxon>
        <taxon>Bacilli</taxon>
        <taxon>Lactobacillales</taxon>
        <taxon>Streptococcaceae</taxon>
        <taxon>Streptococcus</taxon>
    </lineage>
</organism>
<evidence type="ECO:0000313" key="3">
    <source>
        <dbReference type="EMBL" id="MVX58418.1"/>
    </source>
</evidence>
<dbReference type="Gene3D" id="1.10.530.10">
    <property type="match status" value="1"/>
</dbReference>
<feature type="domain" description="CwlT-like lysozyme" evidence="2">
    <location>
        <begin position="30"/>
        <end position="190"/>
    </location>
</feature>
<dbReference type="Pfam" id="PF13702">
    <property type="entry name" value="Lysozyme_like"/>
    <property type="match status" value="1"/>
</dbReference>
<comment type="caution">
    <text evidence="3">The sequence shown here is derived from an EMBL/GenBank/DDBJ whole genome shotgun (WGS) entry which is preliminary data.</text>
</comment>
<dbReference type="AlphaFoldDB" id="A0A7X3KCB0"/>
<dbReference type="InterPro" id="IPR023346">
    <property type="entry name" value="Lysozyme-like_dom_sf"/>
</dbReference>
<comment type="subcellular location">
    <subcellularLocation>
        <location evidence="1">Cell surface</location>
    </subcellularLocation>
</comment>
<reference evidence="3 4" key="1">
    <citation type="submission" date="2019-12" db="EMBL/GenBank/DDBJ databases">
        <title>Microbes associate with the intestines of laboratory mice.</title>
        <authorList>
            <person name="Navarre W."/>
            <person name="Wong E."/>
        </authorList>
    </citation>
    <scope>NUCLEOTIDE SEQUENCE [LARGE SCALE GENOMIC DNA]</scope>
    <source>
        <strain evidence="3 4">NM51_B2-22</strain>
    </source>
</reference>
<dbReference type="EMBL" id="WSRS01000009">
    <property type="protein sequence ID" value="MVX58418.1"/>
    <property type="molecule type" value="Genomic_DNA"/>
</dbReference>
<dbReference type="OrthoDB" id="1654978at2"/>
<proteinExistence type="predicted"/>
<evidence type="ECO:0000256" key="1">
    <source>
        <dbReference type="ARBA" id="ARBA00004241"/>
    </source>
</evidence>
<dbReference type="Proteomes" id="UP000461595">
    <property type="component" value="Unassembled WGS sequence"/>
</dbReference>
<dbReference type="InterPro" id="IPR047194">
    <property type="entry name" value="CwlT-like_lysozyme"/>
</dbReference>
<dbReference type="RefSeq" id="WP_160332244.1">
    <property type="nucleotide sequence ID" value="NZ_WSRS01000009.1"/>
</dbReference>
<gene>
    <name evidence="3" type="ORF">E5983_01965</name>
</gene>
<protein>
    <submittedName>
        <fullName evidence="3">Lysozyme family protein</fullName>
    </submittedName>
</protein>
<accession>A0A7X3KCB0</accession>
<dbReference type="SUPFAM" id="SSF53955">
    <property type="entry name" value="Lysozyme-like"/>
    <property type="match status" value="1"/>
</dbReference>
<evidence type="ECO:0000259" key="2">
    <source>
        <dbReference type="Pfam" id="PF13702"/>
    </source>
</evidence>
<name>A0A7X3KCB0_9STRE</name>
<dbReference type="CDD" id="cd16891">
    <property type="entry name" value="CwlT-like"/>
    <property type="match status" value="1"/>
</dbReference>
<sequence>MLKRCVSLLVVVLFVLGLWRTWQTAQTVARVRQFQPMVEAALNKENSSLDSDLVLAIIYTETKGQGQDIMQASESLTGQVDSLASPQASVAHGVKTLNNYYLHSQESGVDEWTAVQAYNFGGAYINYVAENGQKTSLDLARAYSRDVVAPSLGNSKGETYSYWTPISIFHGAELYRDGGNYFYANQVRLNLDVIRFFERFS</sequence>
<dbReference type="GO" id="GO:0009986">
    <property type="term" value="C:cell surface"/>
    <property type="evidence" value="ECO:0007669"/>
    <property type="project" value="UniProtKB-SubCell"/>
</dbReference>